<name>A0ABX4QRN7_9ACTN</name>
<comment type="caution">
    <text evidence="1">The sequence shown here is derived from an EMBL/GenBank/DDBJ whole genome shotgun (WGS) entry which is preliminary data.</text>
</comment>
<organism evidence="1 2">
    <name type="scientific">Nocardioides alpinus</name>
    <dbReference type="NCBI Taxonomy" id="748909"/>
    <lineage>
        <taxon>Bacteria</taxon>
        <taxon>Bacillati</taxon>
        <taxon>Actinomycetota</taxon>
        <taxon>Actinomycetes</taxon>
        <taxon>Propionibacteriales</taxon>
        <taxon>Nocardioidaceae</taxon>
        <taxon>Nocardioides</taxon>
    </lineage>
</organism>
<dbReference type="EMBL" id="PJBV01000035">
    <property type="protein sequence ID" value="PKH37312.1"/>
    <property type="molecule type" value="Genomic_DNA"/>
</dbReference>
<gene>
    <name evidence="1" type="ORF">CXG46_17765</name>
</gene>
<sequence length="73" mass="8295">MIEEAWDRADVSDWPVRRVEQVGSTENLWLLDPSTNEEWLHKDTVVPANGVEQGEDWAEVVSTRVAAELDGME</sequence>
<protein>
    <submittedName>
        <fullName evidence="1">Uncharacterized protein</fullName>
    </submittedName>
</protein>
<dbReference type="Proteomes" id="UP000233565">
    <property type="component" value="Unassembled WGS sequence"/>
</dbReference>
<keyword evidence="2" id="KW-1185">Reference proteome</keyword>
<reference evidence="1 2" key="1">
    <citation type="submission" date="2017-12" db="EMBL/GenBank/DDBJ databases">
        <title>Pharmacopeia of the Arctic Ocean.</title>
        <authorList>
            <person name="Collins E."/>
            <person name="Ducluzeau A.-L."/>
        </authorList>
    </citation>
    <scope>NUCLEOTIDE SEQUENCE [LARGE SCALE GENOMIC DNA]</scope>
    <source>
        <strain evidence="1 2">DSM 23325</strain>
    </source>
</reference>
<accession>A0ABX4QRN7</accession>
<evidence type="ECO:0000313" key="2">
    <source>
        <dbReference type="Proteomes" id="UP000233565"/>
    </source>
</evidence>
<evidence type="ECO:0000313" key="1">
    <source>
        <dbReference type="EMBL" id="PKH37312.1"/>
    </source>
</evidence>
<dbReference type="RefSeq" id="WP_091193296.1">
    <property type="nucleotide sequence ID" value="NZ_FOKC01000001.1"/>
</dbReference>
<proteinExistence type="predicted"/>